<keyword evidence="2" id="KW-1185">Reference proteome</keyword>
<name>A0A7X9RQK6_9BACT</name>
<dbReference type="AlphaFoldDB" id="A0A7X9RQK6"/>
<accession>A0A7X9RQK6</accession>
<dbReference type="EMBL" id="JABANE010000005">
    <property type="protein sequence ID" value="NME66858.1"/>
    <property type="molecule type" value="Genomic_DNA"/>
</dbReference>
<proteinExistence type="predicted"/>
<comment type="caution">
    <text evidence="1">The sequence shown here is derived from an EMBL/GenBank/DDBJ whole genome shotgun (WGS) entry which is preliminary data.</text>
</comment>
<evidence type="ECO:0000313" key="1">
    <source>
        <dbReference type="EMBL" id="NME66858.1"/>
    </source>
</evidence>
<evidence type="ECO:0000313" key="2">
    <source>
        <dbReference type="Proteomes" id="UP000576082"/>
    </source>
</evidence>
<gene>
    <name evidence="1" type="ORF">HHU12_02670</name>
</gene>
<dbReference type="Proteomes" id="UP000576082">
    <property type="component" value="Unassembled WGS sequence"/>
</dbReference>
<sequence length="84" mass="9784">MTDIEYNILDELYFVVSFKDLLSETSLQESTLKIELKHLIEKGWVRSFSSPSEEIEIELSDYENLYSSLYYLASKKGLLAHNSQ</sequence>
<protein>
    <submittedName>
        <fullName evidence="1">Uncharacterized protein</fullName>
    </submittedName>
</protein>
<dbReference type="RefSeq" id="WP_169654747.1">
    <property type="nucleotide sequence ID" value="NZ_JABANE010000005.1"/>
</dbReference>
<reference evidence="1 2" key="1">
    <citation type="submission" date="2020-04" db="EMBL/GenBank/DDBJ databases">
        <title>Flammeovirga sp. SR4, a novel species isolated from seawater.</title>
        <authorList>
            <person name="Wang X."/>
        </authorList>
    </citation>
    <scope>NUCLEOTIDE SEQUENCE [LARGE SCALE GENOMIC DNA]</scope>
    <source>
        <strain evidence="1 2">ATCC 23126</strain>
    </source>
</reference>
<organism evidence="1 2">
    <name type="scientific">Flammeovirga aprica JL-4</name>
    <dbReference type="NCBI Taxonomy" id="694437"/>
    <lineage>
        <taxon>Bacteria</taxon>
        <taxon>Pseudomonadati</taxon>
        <taxon>Bacteroidota</taxon>
        <taxon>Cytophagia</taxon>
        <taxon>Cytophagales</taxon>
        <taxon>Flammeovirgaceae</taxon>
        <taxon>Flammeovirga</taxon>
    </lineage>
</organism>